<dbReference type="Proteomes" id="UP000887226">
    <property type="component" value="Unassembled WGS sequence"/>
</dbReference>
<gene>
    <name evidence="3" type="ORF">BJ878DRAFT_75698</name>
</gene>
<feature type="chain" id="PRO_5040283945" evidence="2">
    <location>
        <begin position="18"/>
        <end position="123"/>
    </location>
</feature>
<dbReference type="EMBL" id="MU253915">
    <property type="protein sequence ID" value="KAG9244304.1"/>
    <property type="molecule type" value="Genomic_DNA"/>
</dbReference>
<protein>
    <submittedName>
        <fullName evidence="3">Uncharacterized protein</fullName>
    </submittedName>
</protein>
<comment type="caution">
    <text evidence="3">The sequence shown here is derived from an EMBL/GenBank/DDBJ whole genome shotgun (WGS) entry which is preliminary data.</text>
</comment>
<evidence type="ECO:0000256" key="2">
    <source>
        <dbReference type="SAM" id="SignalP"/>
    </source>
</evidence>
<feature type="region of interest" description="Disordered" evidence="1">
    <location>
        <begin position="38"/>
        <end position="73"/>
    </location>
</feature>
<reference evidence="3" key="1">
    <citation type="journal article" date="2021" name="IMA Fungus">
        <title>Genomic characterization of three marine fungi, including Emericellopsis atlantica sp. nov. with signatures of a generalist lifestyle and marine biomass degradation.</title>
        <authorList>
            <person name="Hagestad O.C."/>
            <person name="Hou L."/>
            <person name="Andersen J.H."/>
            <person name="Hansen E.H."/>
            <person name="Altermark B."/>
            <person name="Li C."/>
            <person name="Kuhnert E."/>
            <person name="Cox R.J."/>
            <person name="Crous P.W."/>
            <person name="Spatafora J.W."/>
            <person name="Lail K."/>
            <person name="Amirebrahimi M."/>
            <person name="Lipzen A."/>
            <person name="Pangilinan J."/>
            <person name="Andreopoulos W."/>
            <person name="Hayes R.D."/>
            <person name="Ng V."/>
            <person name="Grigoriev I.V."/>
            <person name="Jackson S.A."/>
            <person name="Sutton T.D.S."/>
            <person name="Dobson A.D.W."/>
            <person name="Rama T."/>
        </authorList>
    </citation>
    <scope>NUCLEOTIDE SEQUENCE</scope>
    <source>
        <strain evidence="3">TRa3180A</strain>
    </source>
</reference>
<feature type="region of interest" description="Disordered" evidence="1">
    <location>
        <begin position="103"/>
        <end position="123"/>
    </location>
</feature>
<dbReference type="AlphaFoldDB" id="A0A9P8CEP0"/>
<keyword evidence="4" id="KW-1185">Reference proteome</keyword>
<evidence type="ECO:0000313" key="4">
    <source>
        <dbReference type="Proteomes" id="UP000887226"/>
    </source>
</evidence>
<proteinExistence type="predicted"/>
<feature type="compositionally biased region" description="Polar residues" evidence="1">
    <location>
        <begin position="110"/>
        <end position="123"/>
    </location>
</feature>
<accession>A0A9P8CEP0</accession>
<evidence type="ECO:0000256" key="1">
    <source>
        <dbReference type="SAM" id="MobiDB-lite"/>
    </source>
</evidence>
<feature type="signal peptide" evidence="2">
    <location>
        <begin position="1"/>
        <end position="17"/>
    </location>
</feature>
<sequence length="123" mass="13581">MKCHLSTVFFLLSLLFASPELNNQNTIDNISRLESLSSPLQRIPHTPSTPRQPTSKPTTSPQLRARNSSLKPSARNAVCAISCSTLTCSTIFSRSLVLKSRQRHHGGISRSVTLSQNSSHHHH</sequence>
<feature type="compositionally biased region" description="Polar residues" evidence="1">
    <location>
        <begin position="38"/>
        <end position="71"/>
    </location>
</feature>
<keyword evidence="2" id="KW-0732">Signal</keyword>
<evidence type="ECO:0000313" key="3">
    <source>
        <dbReference type="EMBL" id="KAG9244304.1"/>
    </source>
</evidence>
<organism evidence="3 4">
    <name type="scientific">Calycina marina</name>
    <dbReference type="NCBI Taxonomy" id="1763456"/>
    <lineage>
        <taxon>Eukaryota</taxon>
        <taxon>Fungi</taxon>
        <taxon>Dikarya</taxon>
        <taxon>Ascomycota</taxon>
        <taxon>Pezizomycotina</taxon>
        <taxon>Leotiomycetes</taxon>
        <taxon>Helotiales</taxon>
        <taxon>Pezizellaceae</taxon>
        <taxon>Calycina</taxon>
    </lineage>
</organism>
<name>A0A9P8CEP0_9HELO</name>